<dbReference type="PANTHER" id="PTHR36566:SF1">
    <property type="entry name" value="PYRIDINIUM-3,5-BISTHIOCARBOXYLIC ACID MONONUCLEOTIDE NICKEL INSERTION PROTEIN"/>
    <property type="match status" value="1"/>
</dbReference>
<protein>
    <submittedName>
        <fullName evidence="2">LarC family nickel insertion protein</fullName>
    </submittedName>
</protein>
<accession>A0ABS7URK7</accession>
<dbReference type="Gene3D" id="3.10.20.300">
    <property type="entry name" value="mk0293 like domain"/>
    <property type="match status" value="1"/>
</dbReference>
<evidence type="ECO:0000313" key="3">
    <source>
        <dbReference type="Proteomes" id="UP001165287"/>
    </source>
</evidence>
<proteinExistence type="predicted"/>
<gene>
    <name evidence="2" type="ORF">K9V48_10605</name>
</gene>
<comment type="caution">
    <text evidence="2">The sequence shown here is derived from an EMBL/GenBank/DDBJ whole genome shotgun (WGS) entry which is preliminary data.</text>
</comment>
<name>A0ABS7URK7_9BACI</name>
<sequence length="170" mass="19802">MVIVQSMRGACILSTHRPPNEEHLDDEMIKMEVNLDDISGEWLGYVMDLLFEAGANDVFYSPIYMKKNRPGILLQLLSSRSNLNRMKDILFKETTTLGIRYYPLTVHRLERSFKEISTEWGSVTVKEGFLAGELVQRSPEFDDCKKIARQHNVPLKKVYEQVWKKFENES</sequence>
<dbReference type="Gene3D" id="3.30.70.1380">
    <property type="entry name" value="Transcriptional regulatory protein pf0864 domain like"/>
    <property type="match status" value="1"/>
</dbReference>
<evidence type="ECO:0000256" key="1">
    <source>
        <dbReference type="ARBA" id="ARBA00022596"/>
    </source>
</evidence>
<dbReference type="Pfam" id="PF01969">
    <property type="entry name" value="Ni_insertion"/>
    <property type="match status" value="1"/>
</dbReference>
<dbReference type="EMBL" id="JAIQUM010000018">
    <property type="protein sequence ID" value="MBZ5750692.1"/>
    <property type="molecule type" value="Genomic_DNA"/>
</dbReference>
<dbReference type="InterPro" id="IPR002822">
    <property type="entry name" value="Ni_insertion"/>
</dbReference>
<keyword evidence="1" id="KW-0533">Nickel</keyword>
<reference evidence="2" key="1">
    <citation type="submission" date="2024-05" db="EMBL/GenBank/DDBJ databases">
        <title>Metabacillus sp. nov., isolated from the rhizosphere soil of tomato plants.</title>
        <authorList>
            <person name="Ma R."/>
        </authorList>
    </citation>
    <scope>NUCLEOTIDE SEQUENCE</scope>
    <source>
        <strain evidence="2">DBTR6</strain>
    </source>
</reference>
<dbReference type="PANTHER" id="PTHR36566">
    <property type="entry name" value="NICKEL INSERTION PROTEIN-RELATED"/>
    <property type="match status" value="1"/>
</dbReference>
<dbReference type="Proteomes" id="UP001165287">
    <property type="component" value="Unassembled WGS sequence"/>
</dbReference>
<evidence type="ECO:0000313" key="2">
    <source>
        <dbReference type="EMBL" id="MBZ5750692.1"/>
    </source>
</evidence>
<organism evidence="2 3">
    <name type="scientific">Metabacillus rhizolycopersici</name>
    <dbReference type="NCBI Taxonomy" id="2875709"/>
    <lineage>
        <taxon>Bacteria</taxon>
        <taxon>Bacillati</taxon>
        <taxon>Bacillota</taxon>
        <taxon>Bacilli</taxon>
        <taxon>Bacillales</taxon>
        <taxon>Bacillaceae</taxon>
        <taxon>Metabacillus</taxon>
    </lineage>
</organism>
<keyword evidence="3" id="KW-1185">Reference proteome</keyword>